<feature type="domain" description="Cytochrome c" evidence="11">
    <location>
        <begin position="31"/>
        <end position="110"/>
    </location>
</feature>
<keyword evidence="6" id="KW-0249">Electron transport</keyword>
<feature type="binding site" description="axial binding residue" evidence="9">
    <location>
        <position position="48"/>
    </location>
    <ligand>
        <name>heme c</name>
        <dbReference type="ChEBI" id="CHEBI:61717"/>
        <label>1</label>
    </ligand>
    <ligandPart>
        <name>Fe</name>
        <dbReference type="ChEBI" id="CHEBI:18248"/>
    </ligandPart>
</feature>
<feature type="signal peptide" evidence="10">
    <location>
        <begin position="1"/>
        <end position="19"/>
    </location>
</feature>
<dbReference type="EMBL" id="JH600070">
    <property type="protein sequence ID" value="EIJ42681.1"/>
    <property type="molecule type" value="Genomic_DNA"/>
</dbReference>
<dbReference type="InterPro" id="IPR036909">
    <property type="entry name" value="Cyt_c-like_dom_sf"/>
</dbReference>
<evidence type="ECO:0000256" key="10">
    <source>
        <dbReference type="SAM" id="SignalP"/>
    </source>
</evidence>
<dbReference type="OrthoDB" id="9773456at2"/>
<dbReference type="PANTHER" id="PTHR33751:SF9">
    <property type="entry name" value="CYTOCHROME C4"/>
    <property type="match status" value="1"/>
</dbReference>
<evidence type="ECO:0000256" key="9">
    <source>
        <dbReference type="PIRSR" id="PIRSR000005-2"/>
    </source>
</evidence>
<comment type="subcellular location">
    <subcellularLocation>
        <location evidence="1">Periplasm</location>
    </subcellularLocation>
</comment>
<keyword evidence="5" id="KW-0574">Periplasm</keyword>
<evidence type="ECO:0000313" key="12">
    <source>
        <dbReference type="EMBL" id="EIJ42681.1"/>
    </source>
</evidence>
<keyword evidence="7 9" id="KW-0408">Iron</keyword>
<dbReference type="GO" id="GO:0020037">
    <property type="term" value="F:heme binding"/>
    <property type="evidence" value="ECO:0007669"/>
    <property type="project" value="InterPro"/>
</dbReference>
<dbReference type="Proteomes" id="UP000005744">
    <property type="component" value="Unassembled WGS sequence"/>
</dbReference>
<keyword evidence="4 9" id="KW-0479">Metal-binding</keyword>
<dbReference type="GO" id="GO:0009055">
    <property type="term" value="F:electron transfer activity"/>
    <property type="evidence" value="ECO:0007669"/>
    <property type="project" value="InterPro"/>
</dbReference>
<evidence type="ECO:0000256" key="1">
    <source>
        <dbReference type="ARBA" id="ARBA00004418"/>
    </source>
</evidence>
<evidence type="ECO:0000256" key="6">
    <source>
        <dbReference type="ARBA" id="ARBA00022982"/>
    </source>
</evidence>
<feature type="chain" id="PRO_5003668773" evidence="10">
    <location>
        <begin position="20"/>
        <end position="215"/>
    </location>
</feature>
<gene>
    <name evidence="12" type="ORF">BegalDRAFT_1807</name>
</gene>
<dbReference type="STRING" id="395493.BegalDRAFT_1807"/>
<sequence>MKKLTLALYILLGSPFVYATEQAANNGAIVGNAEAGKAKATTVCVACHGADGNSANPEWPSLASQHANYTTQQLHDFKAGVRDNALMTPQAMALSEQEIADLSAYFASQTKKPNAAANEELALKGEKIYRGGNQSTGLPACIGCHGPKGSGNGAAKYPALSGQHTKYVQKQLEDYKSGARGSKSDQSTKLMMRQIAQKMSTEEIAALAEYIAGLH</sequence>
<feature type="binding site" description="covalent" evidence="8">
    <location>
        <position position="47"/>
    </location>
    <ligand>
        <name>heme c</name>
        <dbReference type="ChEBI" id="CHEBI:61717"/>
        <label>1</label>
    </ligand>
</feature>
<feature type="binding site" description="covalent" evidence="8">
    <location>
        <position position="144"/>
    </location>
    <ligand>
        <name>heme c</name>
        <dbReference type="ChEBI" id="CHEBI:61717"/>
        <label>2</label>
    </ligand>
</feature>
<dbReference type="InterPro" id="IPR024167">
    <property type="entry name" value="Cytochrome_c4-like"/>
</dbReference>
<keyword evidence="13" id="KW-1185">Reference proteome</keyword>
<evidence type="ECO:0000256" key="4">
    <source>
        <dbReference type="ARBA" id="ARBA00022723"/>
    </source>
</evidence>
<dbReference type="PROSITE" id="PS51007">
    <property type="entry name" value="CYTC"/>
    <property type="match status" value="2"/>
</dbReference>
<dbReference type="HOGENOM" id="CLU_076280_2_1_6"/>
<feature type="binding site" description="axial binding residue" evidence="9">
    <location>
        <position position="145"/>
    </location>
    <ligand>
        <name>heme c</name>
        <dbReference type="ChEBI" id="CHEBI:61717"/>
        <label>2</label>
    </ligand>
    <ligandPart>
        <name>Fe</name>
        <dbReference type="ChEBI" id="CHEBI:18248"/>
    </ligandPart>
</feature>
<organism evidence="12 13">
    <name type="scientific">Beggiatoa alba B18LD</name>
    <dbReference type="NCBI Taxonomy" id="395493"/>
    <lineage>
        <taxon>Bacteria</taxon>
        <taxon>Pseudomonadati</taxon>
        <taxon>Pseudomonadota</taxon>
        <taxon>Gammaproteobacteria</taxon>
        <taxon>Thiotrichales</taxon>
        <taxon>Thiotrichaceae</taxon>
        <taxon>Beggiatoa</taxon>
    </lineage>
</organism>
<dbReference type="RefSeq" id="WP_002685838.1">
    <property type="nucleotide sequence ID" value="NZ_JH600070.1"/>
</dbReference>
<dbReference type="eggNOG" id="COG2863">
    <property type="taxonomic scope" value="Bacteria"/>
</dbReference>
<evidence type="ECO:0000256" key="3">
    <source>
        <dbReference type="ARBA" id="ARBA00022617"/>
    </source>
</evidence>
<evidence type="ECO:0000256" key="7">
    <source>
        <dbReference type="ARBA" id="ARBA00023004"/>
    </source>
</evidence>
<keyword evidence="2" id="KW-0813">Transport</keyword>
<dbReference type="PANTHER" id="PTHR33751">
    <property type="entry name" value="CBB3-TYPE CYTOCHROME C OXIDASE SUBUNIT FIXP"/>
    <property type="match status" value="1"/>
</dbReference>
<protein>
    <submittedName>
        <fullName evidence="12">Cytochrome c553</fullName>
    </submittedName>
</protein>
<dbReference type="SUPFAM" id="SSF46626">
    <property type="entry name" value="Cytochrome c"/>
    <property type="match status" value="2"/>
</dbReference>
<accession>I3CGD8</accession>
<evidence type="ECO:0000256" key="5">
    <source>
        <dbReference type="ARBA" id="ARBA00022764"/>
    </source>
</evidence>
<comment type="PTM">
    <text evidence="8">Binds 2 heme c groups covalently per subunit.</text>
</comment>
<reference evidence="12 13" key="1">
    <citation type="submission" date="2011-11" db="EMBL/GenBank/DDBJ databases">
        <title>Improved High-Quality Draft sequence of Beggiatoa alba B18lD.</title>
        <authorList>
            <consortium name="US DOE Joint Genome Institute"/>
            <person name="Lucas S."/>
            <person name="Han J."/>
            <person name="Lapidus A."/>
            <person name="Cheng J.-F."/>
            <person name="Goodwin L."/>
            <person name="Pitluck S."/>
            <person name="Peters L."/>
            <person name="Mikhailova N."/>
            <person name="Held B."/>
            <person name="Detter J.C."/>
            <person name="Han C."/>
            <person name="Tapia R."/>
            <person name="Land M."/>
            <person name="Hauser L."/>
            <person name="Kyrpides N."/>
            <person name="Ivanova N."/>
            <person name="Pagani I."/>
            <person name="Samuel K."/>
            <person name="Teske A."/>
            <person name="Mueller J."/>
            <person name="Woyke T."/>
        </authorList>
    </citation>
    <scope>NUCLEOTIDE SEQUENCE [LARGE SCALE GENOMIC DNA]</scope>
    <source>
        <strain evidence="12 13">B18LD</strain>
    </source>
</reference>
<dbReference type="Pfam" id="PF00034">
    <property type="entry name" value="Cytochrom_C"/>
    <property type="match status" value="2"/>
</dbReference>
<keyword evidence="10" id="KW-0732">Signal</keyword>
<evidence type="ECO:0000256" key="2">
    <source>
        <dbReference type="ARBA" id="ARBA00022448"/>
    </source>
</evidence>
<feature type="binding site" description="axial binding residue" evidence="9">
    <location>
        <position position="87"/>
    </location>
    <ligand>
        <name>heme c</name>
        <dbReference type="ChEBI" id="CHEBI:61717"/>
        <label>1</label>
    </ligand>
    <ligandPart>
        <name>Fe</name>
        <dbReference type="ChEBI" id="CHEBI:18248"/>
    </ligandPart>
</feature>
<proteinExistence type="predicted"/>
<evidence type="ECO:0000259" key="11">
    <source>
        <dbReference type="PROSITE" id="PS51007"/>
    </source>
</evidence>
<dbReference type="PIRSF" id="PIRSF000005">
    <property type="entry name" value="Cytochrome_c4"/>
    <property type="match status" value="1"/>
</dbReference>
<dbReference type="GO" id="GO:0042597">
    <property type="term" value="C:periplasmic space"/>
    <property type="evidence" value="ECO:0007669"/>
    <property type="project" value="UniProtKB-SubCell"/>
</dbReference>
<feature type="binding site" description="covalent" evidence="8">
    <location>
        <position position="44"/>
    </location>
    <ligand>
        <name>heme c</name>
        <dbReference type="ChEBI" id="CHEBI:61717"/>
        <label>1</label>
    </ligand>
</feature>
<dbReference type="Gene3D" id="1.10.760.10">
    <property type="entry name" value="Cytochrome c-like domain"/>
    <property type="match status" value="2"/>
</dbReference>
<feature type="binding site" description="covalent" evidence="8">
    <location>
        <position position="141"/>
    </location>
    <ligand>
        <name>heme c</name>
        <dbReference type="ChEBI" id="CHEBI:61717"/>
        <label>2</label>
    </ligand>
</feature>
<feature type="binding site" description="axial binding residue" evidence="9">
    <location>
        <position position="192"/>
    </location>
    <ligand>
        <name>heme c</name>
        <dbReference type="ChEBI" id="CHEBI:61717"/>
        <label>2</label>
    </ligand>
    <ligandPart>
        <name>Fe</name>
        <dbReference type="ChEBI" id="CHEBI:18248"/>
    </ligandPart>
</feature>
<evidence type="ECO:0000313" key="13">
    <source>
        <dbReference type="Proteomes" id="UP000005744"/>
    </source>
</evidence>
<dbReference type="GO" id="GO:0005506">
    <property type="term" value="F:iron ion binding"/>
    <property type="evidence" value="ECO:0007669"/>
    <property type="project" value="InterPro"/>
</dbReference>
<feature type="domain" description="Cytochrome c" evidence="11">
    <location>
        <begin position="120"/>
        <end position="215"/>
    </location>
</feature>
<evidence type="ECO:0000256" key="8">
    <source>
        <dbReference type="PIRSR" id="PIRSR000005-1"/>
    </source>
</evidence>
<name>I3CGD8_9GAMM</name>
<dbReference type="InterPro" id="IPR009056">
    <property type="entry name" value="Cyt_c-like_dom"/>
</dbReference>
<dbReference type="AlphaFoldDB" id="I3CGD8"/>
<keyword evidence="3 8" id="KW-0349">Heme</keyword>
<dbReference type="InterPro" id="IPR050597">
    <property type="entry name" value="Cytochrome_c_Oxidase_Subunit"/>
</dbReference>